<feature type="compositionally biased region" description="Basic residues" evidence="2">
    <location>
        <begin position="146"/>
        <end position="156"/>
    </location>
</feature>
<dbReference type="CDD" id="cd00338">
    <property type="entry name" value="Ser_Recombinase"/>
    <property type="match status" value="1"/>
</dbReference>
<dbReference type="Proteomes" id="UP000568050">
    <property type="component" value="Unassembled WGS sequence"/>
</dbReference>
<dbReference type="InterPro" id="IPR036162">
    <property type="entry name" value="Resolvase-like_N_sf"/>
</dbReference>
<evidence type="ECO:0000313" key="5">
    <source>
        <dbReference type="EMBL" id="MBB3022849.1"/>
    </source>
</evidence>
<feature type="domain" description="Recombinase" evidence="4">
    <location>
        <begin position="158"/>
        <end position="321"/>
    </location>
</feature>
<dbReference type="PROSITE" id="PS51736">
    <property type="entry name" value="RECOMBINASES_3"/>
    <property type="match status" value="1"/>
</dbReference>
<dbReference type="RefSeq" id="WP_183375447.1">
    <property type="nucleotide sequence ID" value="NZ_CBCSFZ010000018.1"/>
</dbReference>
<accession>A0A839QVH3</accession>
<dbReference type="Gene3D" id="3.40.50.1390">
    <property type="entry name" value="Resolvase, N-terminal catalytic domain"/>
    <property type="match status" value="1"/>
</dbReference>
<keyword evidence="6" id="KW-1185">Reference proteome</keyword>
<evidence type="ECO:0000256" key="2">
    <source>
        <dbReference type="SAM" id="MobiDB-lite"/>
    </source>
</evidence>
<name>A0A839QVH3_9MICO</name>
<dbReference type="InterPro" id="IPR050639">
    <property type="entry name" value="SSR_resolvase"/>
</dbReference>
<comment type="caution">
    <text evidence="5">The sequence shown here is derived from an EMBL/GenBank/DDBJ whole genome shotgun (WGS) entry which is preliminary data.</text>
</comment>
<dbReference type="GO" id="GO:0000150">
    <property type="term" value="F:DNA strand exchange activity"/>
    <property type="evidence" value="ECO:0007669"/>
    <property type="project" value="InterPro"/>
</dbReference>
<sequence length="510" mass="57871">MSTNPVRAAVYLRISQDREMDGLAIERQREDCLEIVERNGWQLAGEYVDQSKSATDKTKKRPAYDRMVADYEAGRFSAIVCYDLDRLTRQPRQLEDWIDAAEEQRLSLVTVSGEADLASDSGRFFVRVKAAAARGEVERKSERQSRAHLQRAKQGRPPKGVRPLGYNIDGSLVPAEAEAAREIFRLFAIHDGPSIAAIAAGLSGKTGPHIPRSLPHLPKHSRTLAIERNERRAAEGLDPKPVPDDGPWSSSTVLGILRNPRYAGYSVYTDRRAREDNKRRSWHAQIVRGSDGEPVRGLWDPIVDDATWWRVQQRLDAPERITNRKGSTARLHLGSGLYQCGECHVPVRAHGQRYRCPECHLARSRAQIDDWVLRIIRARLGRPDLVDALEPIDQPRITEIAAQIAAHEARIIRAQRDYDQAVIEGFDLKRIRDRERAEIDELTKERLSLMMMRDLGGVVDAVDPVAAFDEADLMIKRRIIDLFCTVFLYRHQRGKKTFNPETVRIVPKGL</sequence>
<keyword evidence="1" id="KW-0175">Coiled coil</keyword>
<feature type="region of interest" description="Disordered" evidence="2">
    <location>
        <begin position="137"/>
        <end position="163"/>
    </location>
</feature>
<dbReference type="AlphaFoldDB" id="A0A839QVH3"/>
<evidence type="ECO:0000259" key="3">
    <source>
        <dbReference type="PROSITE" id="PS51736"/>
    </source>
</evidence>
<evidence type="ECO:0000259" key="4">
    <source>
        <dbReference type="PROSITE" id="PS51737"/>
    </source>
</evidence>
<dbReference type="EMBL" id="JACHWP010000002">
    <property type="protein sequence ID" value="MBB3022849.1"/>
    <property type="molecule type" value="Genomic_DNA"/>
</dbReference>
<dbReference type="PANTHER" id="PTHR30461">
    <property type="entry name" value="DNA-INVERTASE FROM LAMBDOID PROPHAGE"/>
    <property type="match status" value="1"/>
</dbReference>
<proteinExistence type="predicted"/>
<evidence type="ECO:0000256" key="1">
    <source>
        <dbReference type="SAM" id="Coils"/>
    </source>
</evidence>
<feature type="coiled-coil region" evidence="1">
    <location>
        <begin position="397"/>
        <end position="424"/>
    </location>
</feature>
<dbReference type="PANTHER" id="PTHR30461:SF23">
    <property type="entry name" value="DNA RECOMBINASE-RELATED"/>
    <property type="match status" value="1"/>
</dbReference>
<organism evidence="5 6">
    <name type="scientific">Helcobacillus massiliensis</name>
    <dbReference type="NCBI Taxonomy" id="521392"/>
    <lineage>
        <taxon>Bacteria</taxon>
        <taxon>Bacillati</taxon>
        <taxon>Actinomycetota</taxon>
        <taxon>Actinomycetes</taxon>
        <taxon>Micrococcales</taxon>
        <taxon>Dermabacteraceae</taxon>
        <taxon>Helcobacillus</taxon>
    </lineage>
</organism>
<dbReference type="Gene3D" id="3.90.1750.20">
    <property type="entry name" value="Putative Large Serine Recombinase, Chain B, Domain 2"/>
    <property type="match status" value="1"/>
</dbReference>
<dbReference type="GO" id="GO:0003677">
    <property type="term" value="F:DNA binding"/>
    <property type="evidence" value="ECO:0007669"/>
    <property type="project" value="InterPro"/>
</dbReference>
<dbReference type="Pfam" id="PF07508">
    <property type="entry name" value="Recombinase"/>
    <property type="match status" value="1"/>
</dbReference>
<dbReference type="SUPFAM" id="SSF53041">
    <property type="entry name" value="Resolvase-like"/>
    <property type="match status" value="1"/>
</dbReference>
<dbReference type="InterPro" id="IPR006119">
    <property type="entry name" value="Resolv_N"/>
</dbReference>
<dbReference type="PROSITE" id="PS51737">
    <property type="entry name" value="RECOMBINASE_DNA_BIND"/>
    <property type="match status" value="1"/>
</dbReference>
<reference evidence="5 6" key="1">
    <citation type="submission" date="2020-08" db="EMBL/GenBank/DDBJ databases">
        <title>Sequencing the genomes of 1000 actinobacteria strains.</title>
        <authorList>
            <person name="Klenk H.-P."/>
        </authorList>
    </citation>
    <scope>NUCLEOTIDE SEQUENCE [LARGE SCALE GENOMIC DNA]</scope>
    <source>
        <strain evidence="5 6">DSM 23040</strain>
    </source>
</reference>
<dbReference type="SMART" id="SM00857">
    <property type="entry name" value="Resolvase"/>
    <property type="match status" value="1"/>
</dbReference>
<dbReference type="InterPro" id="IPR038109">
    <property type="entry name" value="DNA_bind_recomb_sf"/>
</dbReference>
<dbReference type="Pfam" id="PF00239">
    <property type="entry name" value="Resolvase"/>
    <property type="match status" value="1"/>
</dbReference>
<gene>
    <name evidence="5" type="ORF">FHX50_001132</name>
</gene>
<protein>
    <submittedName>
        <fullName evidence="5">DNA invertase Pin-like site-specific DNA recombinase</fullName>
    </submittedName>
</protein>
<dbReference type="InterPro" id="IPR011109">
    <property type="entry name" value="DNA_bind_recombinase_dom"/>
</dbReference>
<evidence type="ECO:0000313" key="6">
    <source>
        <dbReference type="Proteomes" id="UP000568050"/>
    </source>
</evidence>
<feature type="domain" description="Resolvase/invertase-type recombinase catalytic" evidence="3">
    <location>
        <begin position="7"/>
        <end position="155"/>
    </location>
</feature>